<evidence type="ECO:0000256" key="4">
    <source>
        <dbReference type="ARBA" id="ARBA00022833"/>
    </source>
</evidence>
<accession>A0AAW1FPE5</accession>
<comment type="caution">
    <text evidence="6">The sequence shown here is derived from an EMBL/GenBank/DDBJ whole genome shotgun (WGS) entry which is preliminary data.</text>
</comment>
<dbReference type="PANTHER" id="PTHR46481">
    <property type="entry name" value="ZINC FINGER BED DOMAIN-CONTAINING PROTEIN 4"/>
    <property type="match status" value="1"/>
</dbReference>
<name>A0AAW1FPE5_ZOAVI</name>
<dbReference type="Proteomes" id="UP001488805">
    <property type="component" value="Unassembled WGS sequence"/>
</dbReference>
<proteinExistence type="predicted"/>
<keyword evidence="4" id="KW-0862">Zinc</keyword>
<evidence type="ECO:0000256" key="2">
    <source>
        <dbReference type="ARBA" id="ARBA00022723"/>
    </source>
</evidence>
<keyword evidence="7" id="KW-1185">Reference proteome</keyword>
<dbReference type="InterPro" id="IPR012337">
    <property type="entry name" value="RNaseH-like_sf"/>
</dbReference>
<evidence type="ECO:0000256" key="1">
    <source>
        <dbReference type="ARBA" id="ARBA00004123"/>
    </source>
</evidence>
<keyword evidence="3" id="KW-0863">Zinc-finger</keyword>
<keyword evidence="5" id="KW-0539">Nucleus</keyword>
<keyword evidence="2" id="KW-0479">Metal-binding</keyword>
<dbReference type="PANTHER" id="PTHR46481:SF10">
    <property type="entry name" value="ZINC FINGER BED DOMAIN-CONTAINING PROTEIN 39"/>
    <property type="match status" value="1"/>
</dbReference>
<reference evidence="6 7" key="1">
    <citation type="journal article" date="2024" name="Genome Biol. Evol.">
        <title>Chromosome-level genome assembly of the viviparous eelpout Zoarces viviparus.</title>
        <authorList>
            <person name="Fuhrmann N."/>
            <person name="Brasseur M.V."/>
            <person name="Bakowski C.E."/>
            <person name="Podsiadlowski L."/>
            <person name="Prost S."/>
            <person name="Krehenwinkel H."/>
            <person name="Mayer C."/>
        </authorList>
    </citation>
    <scope>NUCLEOTIDE SEQUENCE [LARGE SCALE GENOMIC DNA]</scope>
    <source>
        <strain evidence="6">NO-MEL_2022_Ind0_liver</strain>
    </source>
</reference>
<sequence length="206" mass="23085">MTTALNPSYRPPSRDDLSNKLIPAWYSVEKQNVMQELAQINKAAITCDGWTSVAQDHYLTVTVHYTSHGHIKQKVLNTKAVNESQTGLVVADEINSILVEFSLNAKVVAATVDNASNMDVALKTLKFLKVGCFAHTLNLAAQKVYCTSAVTKWCAKLRAVVVWLKRSTMAKTVLQEKQRLLDLPGHNVILDVRTRWNALFLMWRGF</sequence>
<dbReference type="GO" id="GO:0005634">
    <property type="term" value="C:nucleus"/>
    <property type="evidence" value="ECO:0007669"/>
    <property type="project" value="UniProtKB-SubCell"/>
</dbReference>
<evidence type="ECO:0008006" key="8">
    <source>
        <dbReference type="Google" id="ProtNLM"/>
    </source>
</evidence>
<evidence type="ECO:0000256" key="5">
    <source>
        <dbReference type="ARBA" id="ARBA00023242"/>
    </source>
</evidence>
<dbReference type="InterPro" id="IPR052035">
    <property type="entry name" value="ZnF_BED_domain_contain"/>
</dbReference>
<dbReference type="GO" id="GO:0008270">
    <property type="term" value="F:zinc ion binding"/>
    <property type="evidence" value="ECO:0007669"/>
    <property type="project" value="UniProtKB-KW"/>
</dbReference>
<organism evidence="6 7">
    <name type="scientific">Zoarces viviparus</name>
    <name type="common">Viviparous eelpout</name>
    <name type="synonym">Blennius viviparus</name>
    <dbReference type="NCBI Taxonomy" id="48416"/>
    <lineage>
        <taxon>Eukaryota</taxon>
        <taxon>Metazoa</taxon>
        <taxon>Chordata</taxon>
        <taxon>Craniata</taxon>
        <taxon>Vertebrata</taxon>
        <taxon>Euteleostomi</taxon>
        <taxon>Actinopterygii</taxon>
        <taxon>Neopterygii</taxon>
        <taxon>Teleostei</taxon>
        <taxon>Neoteleostei</taxon>
        <taxon>Acanthomorphata</taxon>
        <taxon>Eupercaria</taxon>
        <taxon>Perciformes</taxon>
        <taxon>Cottioidei</taxon>
        <taxon>Zoarcales</taxon>
        <taxon>Zoarcidae</taxon>
        <taxon>Zoarcinae</taxon>
        <taxon>Zoarces</taxon>
    </lineage>
</organism>
<comment type="subcellular location">
    <subcellularLocation>
        <location evidence="1">Nucleus</location>
    </subcellularLocation>
</comment>
<dbReference type="SUPFAM" id="SSF53098">
    <property type="entry name" value="Ribonuclease H-like"/>
    <property type="match status" value="1"/>
</dbReference>
<evidence type="ECO:0000313" key="7">
    <source>
        <dbReference type="Proteomes" id="UP001488805"/>
    </source>
</evidence>
<dbReference type="EMBL" id="JBCEZU010000045">
    <property type="protein sequence ID" value="KAK9536025.1"/>
    <property type="molecule type" value="Genomic_DNA"/>
</dbReference>
<evidence type="ECO:0000313" key="6">
    <source>
        <dbReference type="EMBL" id="KAK9536025.1"/>
    </source>
</evidence>
<protein>
    <recommendedName>
        <fullName evidence="8">DUF659 domain-containing protein</fullName>
    </recommendedName>
</protein>
<dbReference type="AlphaFoldDB" id="A0AAW1FPE5"/>
<evidence type="ECO:0000256" key="3">
    <source>
        <dbReference type="ARBA" id="ARBA00022771"/>
    </source>
</evidence>
<gene>
    <name evidence="6" type="ORF">VZT92_005847</name>
</gene>